<organism evidence="3 4">
    <name type="scientific">Terribacillus saccharophilus</name>
    <dbReference type="NCBI Taxonomy" id="361277"/>
    <lineage>
        <taxon>Bacteria</taxon>
        <taxon>Bacillati</taxon>
        <taxon>Bacillota</taxon>
        <taxon>Bacilli</taxon>
        <taxon>Bacillales</taxon>
        <taxon>Bacillaceae</taxon>
        <taxon>Terribacillus</taxon>
    </lineage>
</organism>
<evidence type="ECO:0000313" key="3">
    <source>
        <dbReference type="EMBL" id="PAD22216.1"/>
    </source>
</evidence>
<sequence length="153" mass="16935">MKQVIQGFATALLLAGACMLAIHYTGTPKTEETATASVAVKTVKSSVDEMKKELEENDYHVLSNQEYDELKETQKKAPEKPNKEEQKTFTLKLESGMTSEDVASALEKADIIEDASAFRTYLDITEASESLQVGTYHVSSDMKYEGIAKLMTK</sequence>
<dbReference type="Pfam" id="PF02618">
    <property type="entry name" value="YceG"/>
    <property type="match status" value="1"/>
</dbReference>
<protein>
    <recommendedName>
        <fullName evidence="5">YceG-like family protein</fullName>
    </recommendedName>
</protein>
<evidence type="ECO:0000313" key="4">
    <source>
        <dbReference type="Proteomes" id="UP000216013"/>
    </source>
</evidence>
<dbReference type="InterPro" id="IPR003770">
    <property type="entry name" value="MLTG-like"/>
</dbReference>
<feature type="region of interest" description="Disordered" evidence="1">
    <location>
        <begin position="62"/>
        <end position="89"/>
    </location>
</feature>
<dbReference type="RefSeq" id="WP_095226921.1">
    <property type="nucleotide sequence ID" value="NZ_NPBD01000002.1"/>
</dbReference>
<accession>A0A268ADM1</accession>
<proteinExistence type="predicted"/>
<comment type="caution">
    <text evidence="3">The sequence shown here is derived from an EMBL/GenBank/DDBJ whole genome shotgun (WGS) entry which is preliminary data.</text>
</comment>
<dbReference type="AlphaFoldDB" id="A0A268ADM1"/>
<evidence type="ECO:0008006" key="5">
    <source>
        <dbReference type="Google" id="ProtNLM"/>
    </source>
</evidence>
<gene>
    <name evidence="3" type="ORF">CHH64_06145</name>
</gene>
<feature type="chain" id="PRO_5038567374" description="YceG-like family protein" evidence="2">
    <location>
        <begin position="21"/>
        <end position="153"/>
    </location>
</feature>
<keyword evidence="2" id="KW-0732">Signal</keyword>
<dbReference type="PROSITE" id="PS51257">
    <property type="entry name" value="PROKAR_LIPOPROTEIN"/>
    <property type="match status" value="1"/>
</dbReference>
<feature type="signal peptide" evidence="2">
    <location>
        <begin position="1"/>
        <end position="20"/>
    </location>
</feature>
<dbReference type="Gene3D" id="3.30.1490.480">
    <property type="entry name" value="Endolytic murein transglycosylase"/>
    <property type="match status" value="1"/>
</dbReference>
<dbReference type="EMBL" id="NPBV01000003">
    <property type="protein sequence ID" value="PAD22216.1"/>
    <property type="molecule type" value="Genomic_DNA"/>
</dbReference>
<evidence type="ECO:0000256" key="1">
    <source>
        <dbReference type="SAM" id="MobiDB-lite"/>
    </source>
</evidence>
<evidence type="ECO:0000256" key="2">
    <source>
        <dbReference type="SAM" id="SignalP"/>
    </source>
</evidence>
<reference evidence="3 4" key="1">
    <citation type="submission" date="2017-07" db="EMBL/GenBank/DDBJ databases">
        <title>Isolation and whole genome analysis of endospore-forming bacteria from heroin.</title>
        <authorList>
            <person name="Kalinowski J."/>
            <person name="Ahrens B."/>
            <person name="Al-Dilaimi A."/>
            <person name="Winkler A."/>
            <person name="Wibberg D."/>
            <person name="Schleenbecker U."/>
            <person name="Ruckert C."/>
            <person name="Wolfel R."/>
            <person name="Grass G."/>
        </authorList>
    </citation>
    <scope>NUCLEOTIDE SEQUENCE [LARGE SCALE GENOMIC DNA]</scope>
    <source>
        <strain evidence="3 4">7528</strain>
    </source>
</reference>
<name>A0A268ADM1_9BACI</name>
<dbReference type="OrthoDB" id="2138957at2"/>
<feature type="compositionally biased region" description="Basic and acidic residues" evidence="1">
    <location>
        <begin position="68"/>
        <end position="87"/>
    </location>
</feature>
<dbReference type="Proteomes" id="UP000216013">
    <property type="component" value="Unassembled WGS sequence"/>
</dbReference>